<dbReference type="GO" id="GO:0005829">
    <property type="term" value="C:cytosol"/>
    <property type="evidence" value="ECO:0007669"/>
    <property type="project" value="UniProtKB-SubCell"/>
</dbReference>
<organism evidence="17">
    <name type="scientific">Menopon gallinae</name>
    <name type="common">poultry shaft louse</name>
    <dbReference type="NCBI Taxonomy" id="328185"/>
    <lineage>
        <taxon>Eukaryota</taxon>
        <taxon>Metazoa</taxon>
        <taxon>Ecdysozoa</taxon>
        <taxon>Arthropoda</taxon>
        <taxon>Hexapoda</taxon>
        <taxon>Insecta</taxon>
        <taxon>Pterygota</taxon>
        <taxon>Neoptera</taxon>
        <taxon>Paraneoptera</taxon>
        <taxon>Psocodea</taxon>
        <taxon>Troctomorpha</taxon>
        <taxon>Phthiraptera</taxon>
        <taxon>Amblycera</taxon>
        <taxon>Menoponidae</taxon>
        <taxon>Menopon</taxon>
    </lineage>
</organism>
<dbReference type="PROSITE" id="PS50054">
    <property type="entry name" value="TYR_PHOSPHATASE_DUAL"/>
    <property type="match status" value="1"/>
</dbReference>
<accession>A0AAW2HKF3</accession>
<dbReference type="EC" id="3.1.3.48" evidence="4"/>
<keyword evidence="7" id="KW-0378">Hydrolase</keyword>
<comment type="caution">
    <text evidence="17">The sequence shown here is derived from an EMBL/GenBank/DDBJ whole genome shotgun (WGS) entry which is preliminary data.</text>
</comment>
<comment type="function">
    <text evidence="12">Protein phosphatase that mediates dephosphorylation of proteins phosphorylated on Tyr and Ser/Thr residues. In vitro, it can dephosphorylate p44-ERK1 (MAPK3) but not p54 SAPK-beta (MAPK10) in vitro. Able to enhance activation of JNK and p38 (MAPK14).</text>
</comment>
<feature type="domain" description="Tyrosine specific protein phosphatases" evidence="16">
    <location>
        <begin position="79"/>
        <end position="144"/>
    </location>
</feature>
<evidence type="ECO:0000256" key="10">
    <source>
        <dbReference type="ARBA" id="ARBA00047761"/>
    </source>
</evidence>
<evidence type="ECO:0000256" key="7">
    <source>
        <dbReference type="ARBA" id="ARBA00022801"/>
    </source>
</evidence>
<keyword evidence="6" id="KW-0963">Cytoplasm</keyword>
<evidence type="ECO:0000256" key="4">
    <source>
        <dbReference type="ARBA" id="ARBA00013064"/>
    </source>
</evidence>
<evidence type="ECO:0000256" key="8">
    <source>
        <dbReference type="ARBA" id="ARBA00022912"/>
    </source>
</evidence>
<protein>
    <recommendedName>
        <fullName evidence="13">Dual specificity protein phosphatase 23</fullName>
        <ecNumber evidence="5">3.1.3.16</ecNumber>
        <ecNumber evidence="4">3.1.3.48</ecNumber>
    </recommendedName>
    <alternativeName>
        <fullName evidence="14">Low molecular mass dual specificity phosphatase 3</fullName>
    </alternativeName>
</protein>
<evidence type="ECO:0000256" key="5">
    <source>
        <dbReference type="ARBA" id="ARBA00013081"/>
    </source>
</evidence>
<dbReference type="EC" id="3.1.3.16" evidence="5"/>
<dbReference type="CDD" id="cd14504">
    <property type="entry name" value="DUSP23"/>
    <property type="match status" value="1"/>
</dbReference>
<dbReference type="InterPro" id="IPR020422">
    <property type="entry name" value="TYR_PHOSPHATASE_DUAL_dom"/>
</dbReference>
<dbReference type="InterPro" id="IPR000387">
    <property type="entry name" value="Tyr_Pase_dom"/>
</dbReference>
<evidence type="ECO:0000256" key="11">
    <source>
        <dbReference type="ARBA" id="ARBA00048336"/>
    </source>
</evidence>
<evidence type="ECO:0000256" key="14">
    <source>
        <dbReference type="ARBA" id="ARBA00081937"/>
    </source>
</evidence>
<dbReference type="InterPro" id="IPR016130">
    <property type="entry name" value="Tyr_Pase_AS"/>
</dbReference>
<evidence type="ECO:0000256" key="2">
    <source>
        <dbReference type="ARBA" id="ARBA00004514"/>
    </source>
</evidence>
<dbReference type="PROSITE" id="PS00383">
    <property type="entry name" value="TYR_PHOSPHATASE_1"/>
    <property type="match status" value="1"/>
</dbReference>
<evidence type="ECO:0000259" key="16">
    <source>
        <dbReference type="PROSITE" id="PS50056"/>
    </source>
</evidence>
<dbReference type="InterPro" id="IPR050561">
    <property type="entry name" value="PTP"/>
</dbReference>
<reference evidence="17" key="1">
    <citation type="journal article" date="2024" name="Gigascience">
        <title>Chromosome-level genome of the poultry shaft louse Menopon gallinae provides insight into the host-switching and adaptive evolution of parasitic lice.</title>
        <authorList>
            <person name="Xu Y."/>
            <person name="Ma L."/>
            <person name="Liu S."/>
            <person name="Liang Y."/>
            <person name="Liu Q."/>
            <person name="He Z."/>
            <person name="Tian L."/>
            <person name="Duan Y."/>
            <person name="Cai W."/>
            <person name="Li H."/>
            <person name="Song F."/>
        </authorList>
    </citation>
    <scope>NUCLEOTIDE SEQUENCE</scope>
    <source>
        <strain evidence="17">Cailab_2023a</strain>
    </source>
</reference>
<keyword evidence="9" id="KW-0539">Nucleus</keyword>
<evidence type="ECO:0000256" key="12">
    <source>
        <dbReference type="ARBA" id="ARBA00053915"/>
    </source>
</evidence>
<keyword evidence="8" id="KW-0904">Protein phosphatase</keyword>
<dbReference type="GO" id="GO:0004722">
    <property type="term" value="F:protein serine/threonine phosphatase activity"/>
    <property type="evidence" value="ECO:0007669"/>
    <property type="project" value="UniProtKB-EC"/>
</dbReference>
<evidence type="ECO:0000256" key="6">
    <source>
        <dbReference type="ARBA" id="ARBA00022490"/>
    </source>
</evidence>
<dbReference type="EMBL" id="JARGDH010000004">
    <property type="protein sequence ID" value="KAL0270267.1"/>
    <property type="molecule type" value="Genomic_DNA"/>
</dbReference>
<dbReference type="Pfam" id="PF22784">
    <property type="entry name" value="PTP-SAK"/>
    <property type="match status" value="1"/>
</dbReference>
<evidence type="ECO:0000259" key="15">
    <source>
        <dbReference type="PROSITE" id="PS50054"/>
    </source>
</evidence>
<dbReference type="SUPFAM" id="SSF52799">
    <property type="entry name" value="(Phosphotyrosine protein) phosphatases II"/>
    <property type="match status" value="1"/>
</dbReference>
<evidence type="ECO:0000256" key="1">
    <source>
        <dbReference type="ARBA" id="ARBA00004123"/>
    </source>
</evidence>
<evidence type="ECO:0000256" key="3">
    <source>
        <dbReference type="ARBA" id="ARBA00008601"/>
    </source>
</evidence>
<dbReference type="InterPro" id="IPR057023">
    <property type="entry name" value="PTP-SAK"/>
</dbReference>
<dbReference type="Gene3D" id="3.90.190.10">
    <property type="entry name" value="Protein tyrosine phosphatase superfamily"/>
    <property type="match status" value="1"/>
</dbReference>
<proteinExistence type="inferred from homology"/>
<sequence>MSEDRGSPPWNFYWVAKGELAGMAWPQSTDNIRYLIDRGIKHLVTLSPEKRPPVSDFPGMEWTEIPVAEFEAPTLDQIREFVAICERHRQRNQAVGVHCRQGRGRTGVMAACFLVRFQDLSPGTAITDIRIKLPGSIETREQERVVARYHDYIRGL</sequence>
<dbReference type="GO" id="GO:0004725">
    <property type="term" value="F:protein tyrosine phosphatase activity"/>
    <property type="evidence" value="ECO:0007669"/>
    <property type="project" value="UniProtKB-EC"/>
</dbReference>
<evidence type="ECO:0000313" key="17">
    <source>
        <dbReference type="EMBL" id="KAL0270267.1"/>
    </source>
</evidence>
<gene>
    <name evidence="17" type="ORF">PYX00_007733</name>
</gene>
<comment type="subcellular location">
    <subcellularLocation>
        <location evidence="2">Cytoplasm</location>
        <location evidence="2">Cytosol</location>
    </subcellularLocation>
    <subcellularLocation>
        <location evidence="1">Nucleus</location>
    </subcellularLocation>
</comment>
<comment type="catalytic activity">
    <reaction evidence="10">
        <text>O-phospho-L-seryl-[protein] + H2O = L-seryl-[protein] + phosphate</text>
        <dbReference type="Rhea" id="RHEA:20629"/>
        <dbReference type="Rhea" id="RHEA-COMP:9863"/>
        <dbReference type="Rhea" id="RHEA-COMP:11604"/>
        <dbReference type="ChEBI" id="CHEBI:15377"/>
        <dbReference type="ChEBI" id="CHEBI:29999"/>
        <dbReference type="ChEBI" id="CHEBI:43474"/>
        <dbReference type="ChEBI" id="CHEBI:83421"/>
        <dbReference type="EC" id="3.1.3.16"/>
    </reaction>
</comment>
<comment type="catalytic activity">
    <reaction evidence="11">
        <text>O-phospho-L-threonyl-[protein] + H2O = L-threonyl-[protein] + phosphate</text>
        <dbReference type="Rhea" id="RHEA:47004"/>
        <dbReference type="Rhea" id="RHEA-COMP:11060"/>
        <dbReference type="Rhea" id="RHEA-COMP:11605"/>
        <dbReference type="ChEBI" id="CHEBI:15377"/>
        <dbReference type="ChEBI" id="CHEBI:30013"/>
        <dbReference type="ChEBI" id="CHEBI:43474"/>
        <dbReference type="ChEBI" id="CHEBI:61977"/>
        <dbReference type="EC" id="3.1.3.16"/>
    </reaction>
</comment>
<evidence type="ECO:0000256" key="9">
    <source>
        <dbReference type="ARBA" id="ARBA00023242"/>
    </source>
</evidence>
<comment type="similarity">
    <text evidence="3">Belongs to the protein-tyrosine phosphatase family. Non-receptor class dual specificity subfamily.</text>
</comment>
<dbReference type="AlphaFoldDB" id="A0AAW2HKF3"/>
<dbReference type="PANTHER" id="PTHR23339">
    <property type="entry name" value="TYROSINE SPECIFIC PROTEIN PHOSPHATASE AND DUAL SPECIFICITY PROTEIN PHOSPHATASE"/>
    <property type="match status" value="1"/>
</dbReference>
<dbReference type="InterPro" id="IPR029021">
    <property type="entry name" value="Prot-tyrosine_phosphatase-like"/>
</dbReference>
<feature type="domain" description="Tyrosine-protein phosphatase" evidence="15">
    <location>
        <begin position="11"/>
        <end position="156"/>
    </location>
</feature>
<evidence type="ECO:0000256" key="13">
    <source>
        <dbReference type="ARBA" id="ARBA00068789"/>
    </source>
</evidence>
<dbReference type="GO" id="GO:0005634">
    <property type="term" value="C:nucleus"/>
    <property type="evidence" value="ECO:0007669"/>
    <property type="project" value="UniProtKB-SubCell"/>
</dbReference>
<name>A0AAW2HKF3_9NEOP</name>
<dbReference type="FunFam" id="3.90.190.10:FF:000063">
    <property type="entry name" value="Dual specificity phosphatase 23"/>
    <property type="match status" value="1"/>
</dbReference>
<dbReference type="PROSITE" id="PS50056">
    <property type="entry name" value="TYR_PHOSPHATASE_2"/>
    <property type="match status" value="1"/>
</dbReference>